<evidence type="ECO:0000313" key="1">
    <source>
        <dbReference type="EMBL" id="KAK9835615.1"/>
    </source>
</evidence>
<name>A0AAW1RPX6_9CHLO</name>
<accession>A0AAW1RPX6</accession>
<keyword evidence="2" id="KW-1185">Reference proteome</keyword>
<dbReference type="EMBL" id="JALJOS010000008">
    <property type="protein sequence ID" value="KAK9835615.1"/>
    <property type="molecule type" value="Genomic_DNA"/>
</dbReference>
<evidence type="ECO:0000313" key="2">
    <source>
        <dbReference type="Proteomes" id="UP001438707"/>
    </source>
</evidence>
<comment type="caution">
    <text evidence="1">The sequence shown here is derived from an EMBL/GenBank/DDBJ whole genome shotgun (WGS) entry which is preliminary data.</text>
</comment>
<gene>
    <name evidence="1" type="ORF">WJX74_004252</name>
</gene>
<dbReference type="Proteomes" id="UP001438707">
    <property type="component" value="Unassembled WGS sequence"/>
</dbReference>
<protein>
    <submittedName>
        <fullName evidence="1">Uncharacterized protein</fullName>
    </submittedName>
</protein>
<proteinExistence type="predicted"/>
<dbReference type="AlphaFoldDB" id="A0AAW1RPX6"/>
<sequence length="172" mass="17459">MQTVHPRLCLPERLFEASAEAAVLDEARHLVVPAGKTGGQESAAVAGEDAAHRTPGAGLPQDHGAEAAIVQGQGEGTGVIPEAAPETGADLTEMTIGETEETMAVQREGLDLGVQPRALAACPEEGVEVGDPARSGVPVIGPAAAVRPTTLPAVAGASLAVLTSRQARLRPW</sequence>
<organism evidence="1 2">
    <name type="scientific">Apatococcus lobatus</name>
    <dbReference type="NCBI Taxonomy" id="904363"/>
    <lineage>
        <taxon>Eukaryota</taxon>
        <taxon>Viridiplantae</taxon>
        <taxon>Chlorophyta</taxon>
        <taxon>core chlorophytes</taxon>
        <taxon>Trebouxiophyceae</taxon>
        <taxon>Chlorellales</taxon>
        <taxon>Chlorellaceae</taxon>
        <taxon>Apatococcus</taxon>
    </lineage>
</organism>
<reference evidence="1 2" key="1">
    <citation type="journal article" date="2024" name="Nat. Commun.">
        <title>Phylogenomics reveals the evolutionary origins of lichenization in chlorophyte algae.</title>
        <authorList>
            <person name="Puginier C."/>
            <person name="Libourel C."/>
            <person name="Otte J."/>
            <person name="Skaloud P."/>
            <person name="Haon M."/>
            <person name="Grisel S."/>
            <person name="Petersen M."/>
            <person name="Berrin J.G."/>
            <person name="Delaux P.M."/>
            <person name="Dal Grande F."/>
            <person name="Keller J."/>
        </authorList>
    </citation>
    <scope>NUCLEOTIDE SEQUENCE [LARGE SCALE GENOMIC DNA]</scope>
    <source>
        <strain evidence="1 2">SAG 2145</strain>
    </source>
</reference>